<name>A0A9J7N2J0_BRAFL</name>
<dbReference type="FunFam" id="1.10.630.10:FF:000049">
    <property type="entry name" value="steroid 21-hydroxylase isoform X1"/>
    <property type="match status" value="1"/>
</dbReference>
<dbReference type="PRINTS" id="PR00385">
    <property type="entry name" value="P450"/>
</dbReference>
<keyword evidence="23" id="KW-1185">Reference proteome</keyword>
<keyword evidence="7" id="KW-0492">Microsome</keyword>
<dbReference type="GeneID" id="118423405"/>
<dbReference type="AlphaFoldDB" id="A0A9J7N2J0"/>
<dbReference type="GO" id="GO:0005506">
    <property type="term" value="F:iron ion binding"/>
    <property type="evidence" value="ECO:0007669"/>
    <property type="project" value="InterPro"/>
</dbReference>
<dbReference type="RefSeq" id="XP_035687439.1">
    <property type="nucleotide sequence ID" value="XM_035831546.1"/>
</dbReference>
<feature type="binding site" description="axial binding residue" evidence="21">
    <location>
        <position position="436"/>
    </location>
    <ligand>
        <name>heme</name>
        <dbReference type="ChEBI" id="CHEBI:30413"/>
    </ligand>
    <ligandPart>
        <name>Fe</name>
        <dbReference type="ChEBI" id="CHEBI:18248"/>
    </ligandPart>
</feature>
<proteinExistence type="inferred from homology"/>
<dbReference type="InterPro" id="IPR001128">
    <property type="entry name" value="Cyt_P450"/>
</dbReference>
<evidence type="ECO:0000256" key="1">
    <source>
        <dbReference type="ARBA" id="ARBA00004174"/>
    </source>
</evidence>
<evidence type="ECO:0000256" key="15">
    <source>
        <dbReference type="ARBA" id="ARBA00044116"/>
    </source>
</evidence>
<dbReference type="GO" id="GO:0006706">
    <property type="term" value="P:steroid catabolic process"/>
    <property type="evidence" value="ECO:0000318"/>
    <property type="project" value="GO_Central"/>
</dbReference>
<gene>
    <name evidence="24" type="primary">LOC118423405</name>
</gene>
<evidence type="ECO:0000256" key="4">
    <source>
        <dbReference type="ARBA" id="ARBA00022617"/>
    </source>
</evidence>
<keyword evidence="9 21" id="KW-0408">Iron</keyword>
<dbReference type="InterPro" id="IPR002401">
    <property type="entry name" value="Cyt_P450_E_grp-I"/>
</dbReference>
<keyword evidence="5 21" id="KW-0479">Metal-binding</keyword>
<evidence type="ECO:0000256" key="17">
    <source>
        <dbReference type="ARBA" id="ARBA00044265"/>
    </source>
</evidence>
<dbReference type="GO" id="GO:0006694">
    <property type="term" value="P:steroid biosynthetic process"/>
    <property type="evidence" value="ECO:0007669"/>
    <property type="project" value="UniProtKB-KW"/>
</dbReference>
<keyword evidence="10 22" id="KW-0503">Monooxygenase</keyword>
<evidence type="ECO:0000256" key="12">
    <source>
        <dbReference type="ARBA" id="ARBA00023136"/>
    </source>
</evidence>
<evidence type="ECO:0000313" key="23">
    <source>
        <dbReference type="Proteomes" id="UP000001554"/>
    </source>
</evidence>
<evidence type="ECO:0000256" key="2">
    <source>
        <dbReference type="ARBA" id="ARBA00004586"/>
    </source>
</evidence>
<evidence type="ECO:0000256" key="10">
    <source>
        <dbReference type="ARBA" id="ARBA00023033"/>
    </source>
</evidence>
<dbReference type="PROSITE" id="PS00086">
    <property type="entry name" value="CYTOCHROME_P450"/>
    <property type="match status" value="1"/>
</dbReference>
<dbReference type="PANTHER" id="PTHR24289:SF20">
    <property type="entry name" value="STEROID 17-ALPHA-HYDROXYLASE_17,20 LYASE"/>
    <property type="match status" value="1"/>
</dbReference>
<evidence type="ECO:0000256" key="20">
    <source>
        <dbReference type="ARBA" id="ARBA00044342"/>
    </source>
</evidence>
<comment type="similarity">
    <text evidence="3 22">Belongs to the cytochrome P450 family.</text>
</comment>
<evidence type="ECO:0000256" key="21">
    <source>
        <dbReference type="PIRSR" id="PIRSR602401-1"/>
    </source>
</evidence>
<dbReference type="Gene3D" id="1.10.630.10">
    <property type="entry name" value="Cytochrome P450"/>
    <property type="match status" value="1"/>
</dbReference>
<dbReference type="GO" id="GO:0016712">
    <property type="term" value="F:oxidoreductase activity, acting on paired donors, with incorporation or reduction of molecular oxygen, reduced flavin or flavoprotein as one donor, and incorporation of one atom of oxygen"/>
    <property type="evidence" value="ECO:0000318"/>
    <property type="project" value="GO_Central"/>
</dbReference>
<organism evidence="23 24">
    <name type="scientific">Branchiostoma floridae</name>
    <name type="common">Florida lancelet</name>
    <name type="synonym">Amphioxus</name>
    <dbReference type="NCBI Taxonomy" id="7739"/>
    <lineage>
        <taxon>Eukaryota</taxon>
        <taxon>Metazoa</taxon>
        <taxon>Chordata</taxon>
        <taxon>Cephalochordata</taxon>
        <taxon>Leptocardii</taxon>
        <taxon>Amphioxiformes</taxon>
        <taxon>Branchiostomatidae</taxon>
        <taxon>Branchiostoma</taxon>
    </lineage>
</organism>
<dbReference type="KEGG" id="bfo:118423405"/>
<dbReference type="GO" id="GO:0008289">
    <property type="term" value="F:lipid binding"/>
    <property type="evidence" value="ECO:0007669"/>
    <property type="project" value="UniProtKB-KW"/>
</dbReference>
<evidence type="ECO:0000256" key="22">
    <source>
        <dbReference type="RuleBase" id="RU000461"/>
    </source>
</evidence>
<dbReference type="GO" id="GO:0020037">
    <property type="term" value="F:heme binding"/>
    <property type="evidence" value="ECO:0007669"/>
    <property type="project" value="InterPro"/>
</dbReference>
<keyword evidence="8 22" id="KW-0560">Oxidoreductase</keyword>
<dbReference type="PANTHER" id="PTHR24289">
    <property type="entry name" value="STEROID 17-ALPHA-HYDROXYLASE/17,20 LYASE"/>
    <property type="match status" value="1"/>
</dbReference>
<evidence type="ECO:0000256" key="18">
    <source>
        <dbReference type="ARBA" id="ARBA00044282"/>
    </source>
</evidence>
<keyword evidence="11" id="KW-0446">Lipid-binding</keyword>
<dbReference type="PRINTS" id="PR00463">
    <property type="entry name" value="EP450I"/>
</dbReference>
<dbReference type="OMA" id="ERVPYIR"/>
<evidence type="ECO:0000256" key="11">
    <source>
        <dbReference type="ARBA" id="ARBA00023121"/>
    </source>
</evidence>
<dbReference type="SUPFAM" id="SSF48264">
    <property type="entry name" value="Cytochrome P450"/>
    <property type="match status" value="1"/>
</dbReference>
<dbReference type="Pfam" id="PF00067">
    <property type="entry name" value="p450"/>
    <property type="match status" value="1"/>
</dbReference>
<evidence type="ECO:0000313" key="24">
    <source>
        <dbReference type="RefSeq" id="XP_035687439.1"/>
    </source>
</evidence>
<dbReference type="Proteomes" id="UP000001554">
    <property type="component" value="Chromosome 9"/>
</dbReference>
<dbReference type="OrthoDB" id="1055148at2759"/>
<keyword evidence="4 21" id="KW-0349">Heme</keyword>
<evidence type="ECO:0000256" key="14">
    <source>
        <dbReference type="ARBA" id="ARBA00044040"/>
    </source>
</evidence>
<dbReference type="CDD" id="cd11027">
    <property type="entry name" value="CYP17A1-like"/>
    <property type="match status" value="1"/>
</dbReference>
<dbReference type="GO" id="GO:0008210">
    <property type="term" value="P:estrogen metabolic process"/>
    <property type="evidence" value="ECO:0000318"/>
    <property type="project" value="GO_Central"/>
</dbReference>
<evidence type="ECO:0000256" key="8">
    <source>
        <dbReference type="ARBA" id="ARBA00023002"/>
    </source>
</evidence>
<comment type="cofactor">
    <cofactor evidence="21">
        <name>heme</name>
        <dbReference type="ChEBI" id="CHEBI:30413"/>
    </cofactor>
</comment>
<dbReference type="GO" id="GO:0009404">
    <property type="term" value="P:toxin metabolic process"/>
    <property type="evidence" value="ECO:0000318"/>
    <property type="project" value="GO_Central"/>
</dbReference>
<keyword evidence="6" id="KW-0256">Endoplasmic reticulum</keyword>
<reference evidence="24" key="2">
    <citation type="submission" date="2025-08" db="UniProtKB">
        <authorList>
            <consortium name="RefSeq"/>
        </authorList>
    </citation>
    <scope>IDENTIFICATION</scope>
    <source>
        <strain evidence="24">S238N-H82</strain>
        <tissue evidence="24">Testes</tissue>
    </source>
</reference>
<dbReference type="GO" id="GO:0005789">
    <property type="term" value="C:endoplasmic reticulum membrane"/>
    <property type="evidence" value="ECO:0007669"/>
    <property type="project" value="UniProtKB-SubCell"/>
</dbReference>
<evidence type="ECO:0000256" key="13">
    <source>
        <dbReference type="ARBA" id="ARBA00023250"/>
    </source>
</evidence>
<evidence type="ECO:0000256" key="5">
    <source>
        <dbReference type="ARBA" id="ARBA00022723"/>
    </source>
</evidence>
<comment type="subcellular location">
    <subcellularLocation>
        <location evidence="2">Endoplasmic reticulum membrane</location>
    </subcellularLocation>
    <subcellularLocation>
        <location evidence="1">Microsome membrane</location>
        <topology evidence="1">Peripheral membrane protein</topology>
    </subcellularLocation>
</comment>
<dbReference type="InterPro" id="IPR017972">
    <property type="entry name" value="Cyt_P450_CS"/>
</dbReference>
<dbReference type="InterPro" id="IPR036396">
    <property type="entry name" value="Cyt_P450_sf"/>
</dbReference>
<evidence type="ECO:0000256" key="16">
    <source>
        <dbReference type="ARBA" id="ARBA00044217"/>
    </source>
</evidence>
<dbReference type="GO" id="GO:0004509">
    <property type="term" value="F:steroid 21-monooxygenase activity"/>
    <property type="evidence" value="ECO:0007669"/>
    <property type="project" value="UniProtKB-EC"/>
</dbReference>
<evidence type="ECO:0000256" key="9">
    <source>
        <dbReference type="ARBA" id="ARBA00023004"/>
    </source>
</evidence>
<protein>
    <recommendedName>
        <fullName evidence="15">Steroid 21-hydroxylase</fullName>
        <ecNumber evidence="14">1.14.14.16</ecNumber>
    </recommendedName>
    <alternativeName>
        <fullName evidence="19">21-OHase</fullName>
    </alternativeName>
    <alternativeName>
        <fullName evidence="16">Cytochrome P-450c21</fullName>
    </alternativeName>
    <alternativeName>
        <fullName evidence="20">Cytochrome P450 21</fullName>
    </alternativeName>
    <alternativeName>
        <fullName evidence="18">Cytochrome P450 XXI</fullName>
    </alternativeName>
    <alternativeName>
        <fullName evidence="17">Cytochrome P450-C21</fullName>
    </alternativeName>
</protein>
<reference evidence="23" key="1">
    <citation type="journal article" date="2020" name="Nat. Ecol. Evol.">
        <title>Deeply conserved synteny resolves early events in vertebrate evolution.</title>
        <authorList>
            <person name="Simakov O."/>
            <person name="Marletaz F."/>
            <person name="Yue J.X."/>
            <person name="O'Connell B."/>
            <person name="Jenkins J."/>
            <person name="Brandt A."/>
            <person name="Calef R."/>
            <person name="Tung C.H."/>
            <person name="Huang T.K."/>
            <person name="Schmutz J."/>
            <person name="Satoh N."/>
            <person name="Yu J.K."/>
            <person name="Putnam N.H."/>
            <person name="Green R.E."/>
            <person name="Rokhsar D.S."/>
        </authorList>
    </citation>
    <scope>NUCLEOTIDE SEQUENCE [LARGE SCALE GENOMIC DNA]</scope>
    <source>
        <strain evidence="23">S238N-H82</strain>
    </source>
</reference>
<dbReference type="GO" id="GO:0005739">
    <property type="term" value="C:mitochondrion"/>
    <property type="evidence" value="ECO:0000318"/>
    <property type="project" value="GO_Central"/>
</dbReference>
<keyword evidence="13" id="KW-0755">Steroidogenesis</keyword>
<dbReference type="EC" id="1.14.14.16" evidence="14"/>
<keyword evidence="12" id="KW-0472">Membrane</keyword>
<evidence type="ECO:0000256" key="19">
    <source>
        <dbReference type="ARBA" id="ARBA00044304"/>
    </source>
</evidence>
<sequence length="494" mass="55612">MWLMTIAAGIVTLLLLTWLRDYMKRWRMPPGPFFWPIIGNIYLFSGRMYITFIDLAQKYGDVFSLKMGMTDVVVLNSLDAVKEAFVKKGVDFAGRPKILSNEILTEGGKDIAFTDYSPTWKLHRKLFHGAIRGYALGQNLQTKVHESLEDTIAEFSKMEGQAVDLEGYIYKLVYNVICSTAFGVRYNMDDEDFITLMKISKDMTETLGQGLLADVYPSLRFLPSPALTAFRKMTEQSLTILQRHLEEHRETFDPSNLRDITDHMIKAQKDAEEEGIQDINSLTDTHLRQTMNDVFAGGTDTTIWTLRWANLYLAAHPEIQEKVAAELDSVVGRDRLPEMSDREAMPYTEATIHEIMRMGSIAPLSLPHATTVDTTLSGYQIPKGTWIMPNLWALHHDPDTWGDPDVFRPERFLDEDGKPIPKPAALMPFSAGRRACPGDAVAKAVTYLLLGGLVQNFRFSIPEGEGPPDLTPDEKGGGAACVPYPYKVVMTCRK</sequence>
<evidence type="ECO:0000256" key="6">
    <source>
        <dbReference type="ARBA" id="ARBA00022824"/>
    </source>
</evidence>
<evidence type="ECO:0000256" key="3">
    <source>
        <dbReference type="ARBA" id="ARBA00010617"/>
    </source>
</evidence>
<evidence type="ECO:0000256" key="7">
    <source>
        <dbReference type="ARBA" id="ARBA00022848"/>
    </source>
</evidence>
<accession>A0A9J7N2J0</accession>
<dbReference type="GO" id="GO:0042178">
    <property type="term" value="P:xenobiotic catabolic process"/>
    <property type="evidence" value="ECO:0000318"/>
    <property type="project" value="GO_Central"/>
</dbReference>